<reference evidence="7 8" key="1">
    <citation type="submission" date="2024-02" db="EMBL/GenBank/DDBJ databases">
        <authorList>
            <person name="Vignale AGUSTIN F."/>
            <person name="Sosa J E."/>
            <person name="Modenutti C."/>
        </authorList>
    </citation>
    <scope>NUCLEOTIDE SEQUENCE [LARGE SCALE GENOMIC DNA]</scope>
</reference>
<comment type="cofactor">
    <cofactor evidence="1">
        <name>thiamine diphosphate</name>
        <dbReference type="ChEBI" id="CHEBI:58937"/>
    </cofactor>
</comment>
<evidence type="ECO:0000313" key="7">
    <source>
        <dbReference type="EMBL" id="CAK9172946.1"/>
    </source>
</evidence>
<organism evidence="7 8">
    <name type="scientific">Ilex paraguariensis</name>
    <name type="common">yerba mate</name>
    <dbReference type="NCBI Taxonomy" id="185542"/>
    <lineage>
        <taxon>Eukaryota</taxon>
        <taxon>Viridiplantae</taxon>
        <taxon>Streptophyta</taxon>
        <taxon>Embryophyta</taxon>
        <taxon>Tracheophyta</taxon>
        <taxon>Spermatophyta</taxon>
        <taxon>Magnoliopsida</taxon>
        <taxon>eudicotyledons</taxon>
        <taxon>Gunneridae</taxon>
        <taxon>Pentapetalae</taxon>
        <taxon>asterids</taxon>
        <taxon>campanulids</taxon>
        <taxon>Aquifoliales</taxon>
        <taxon>Aquifoliaceae</taxon>
        <taxon>Ilex</taxon>
    </lineage>
</organism>
<dbReference type="PANTHER" id="PTHR43710">
    <property type="entry name" value="2-HYDROXYACYL-COA LYASE"/>
    <property type="match status" value="1"/>
</dbReference>
<dbReference type="EMBL" id="CAUOFW020006116">
    <property type="protein sequence ID" value="CAK9172946.1"/>
    <property type="molecule type" value="Genomic_DNA"/>
</dbReference>
<evidence type="ECO:0000256" key="4">
    <source>
        <dbReference type="ARBA" id="ARBA00023052"/>
    </source>
</evidence>
<accession>A0ABC8TZQ3</accession>
<comment type="caution">
    <text evidence="7">The sequence shown here is derived from an EMBL/GenBank/DDBJ whole genome shotgun (WGS) entry which is preliminary data.</text>
</comment>
<dbReference type="GO" id="GO:0016829">
    <property type="term" value="F:lyase activity"/>
    <property type="evidence" value="ECO:0007669"/>
    <property type="project" value="UniProtKB-KW"/>
</dbReference>
<dbReference type="InterPro" id="IPR029035">
    <property type="entry name" value="DHS-like_NAD/FAD-binding_dom"/>
</dbReference>
<keyword evidence="4" id="KW-0786">Thiamine pyrophosphate</keyword>
<sequence>RCPEKITGPYEDDPAPTSLVPGAGYHKRYNRSRCWCRKWELDWWVEIGTAACSQDFWRLNKRKFKFFELMVAWGFCPHVHELAASAARSLAMGKCDVALVLGARLNWLLHFGEPLKWAKDVNFVLVDICKEEIDMRKLSLV</sequence>
<proteinExistence type="predicted"/>
<evidence type="ECO:0000256" key="2">
    <source>
        <dbReference type="ARBA" id="ARBA00022723"/>
    </source>
</evidence>
<keyword evidence="8" id="KW-1185">Reference proteome</keyword>
<dbReference type="GO" id="GO:0046872">
    <property type="term" value="F:metal ion binding"/>
    <property type="evidence" value="ECO:0007669"/>
    <property type="project" value="UniProtKB-KW"/>
</dbReference>
<keyword evidence="5" id="KW-0456">Lyase</keyword>
<evidence type="ECO:0000256" key="3">
    <source>
        <dbReference type="ARBA" id="ARBA00022842"/>
    </source>
</evidence>
<dbReference type="InterPro" id="IPR012000">
    <property type="entry name" value="Thiamin_PyroP_enz_cen_dom"/>
</dbReference>
<dbReference type="Proteomes" id="UP001642360">
    <property type="component" value="Unassembled WGS sequence"/>
</dbReference>
<gene>
    <name evidence="7" type="ORF">ILEXP_LOCUS42647</name>
</gene>
<keyword evidence="3" id="KW-0460">Magnesium</keyword>
<dbReference type="PANTHER" id="PTHR43710:SF2">
    <property type="entry name" value="2-HYDROXYACYL-COA LYASE 1"/>
    <property type="match status" value="1"/>
</dbReference>
<dbReference type="AlphaFoldDB" id="A0ABC8TZQ3"/>
<evidence type="ECO:0000256" key="5">
    <source>
        <dbReference type="ARBA" id="ARBA00023239"/>
    </source>
</evidence>
<dbReference type="Pfam" id="PF00205">
    <property type="entry name" value="TPP_enzyme_M"/>
    <property type="match status" value="1"/>
</dbReference>
<dbReference type="SUPFAM" id="SSF52467">
    <property type="entry name" value="DHS-like NAD/FAD-binding domain"/>
    <property type="match status" value="1"/>
</dbReference>
<evidence type="ECO:0000256" key="1">
    <source>
        <dbReference type="ARBA" id="ARBA00001964"/>
    </source>
</evidence>
<feature type="domain" description="Thiamine pyrophosphate enzyme central" evidence="6">
    <location>
        <begin position="82"/>
        <end position="136"/>
    </location>
</feature>
<evidence type="ECO:0000259" key="6">
    <source>
        <dbReference type="Pfam" id="PF00205"/>
    </source>
</evidence>
<name>A0ABC8TZQ3_9AQUA</name>
<evidence type="ECO:0000313" key="8">
    <source>
        <dbReference type="Proteomes" id="UP001642360"/>
    </source>
</evidence>
<dbReference type="Gene3D" id="3.40.50.1220">
    <property type="entry name" value="TPP-binding domain"/>
    <property type="match status" value="1"/>
</dbReference>
<feature type="non-terminal residue" evidence="7">
    <location>
        <position position="1"/>
    </location>
</feature>
<protein>
    <recommendedName>
        <fullName evidence="6">Thiamine pyrophosphate enzyme central domain-containing protein</fullName>
    </recommendedName>
</protein>
<keyword evidence="2" id="KW-0479">Metal-binding</keyword>
<dbReference type="InterPro" id="IPR045025">
    <property type="entry name" value="HACL1-like"/>
</dbReference>